<evidence type="ECO:0000256" key="1">
    <source>
        <dbReference type="SAM" id="Phobius"/>
    </source>
</evidence>
<feature type="transmembrane region" description="Helical" evidence="1">
    <location>
        <begin position="16"/>
        <end position="38"/>
    </location>
</feature>
<accession>A0ABY8V3T5</accession>
<evidence type="ECO:0008006" key="4">
    <source>
        <dbReference type="Google" id="ProtNLM"/>
    </source>
</evidence>
<evidence type="ECO:0000313" key="3">
    <source>
        <dbReference type="Proteomes" id="UP001236652"/>
    </source>
</evidence>
<dbReference type="EMBL" id="CP126446">
    <property type="protein sequence ID" value="WIF99509.1"/>
    <property type="molecule type" value="Genomic_DNA"/>
</dbReference>
<keyword evidence="3" id="KW-1185">Reference proteome</keyword>
<keyword evidence="1" id="KW-0472">Membrane</keyword>
<name>A0ABY8V3T5_9BACI</name>
<reference evidence="2 3" key="1">
    <citation type="submission" date="2023-05" db="EMBL/GenBank/DDBJ databases">
        <title>Comparative genomics reveals the evidence of polycyclic aromatic hydrocarbons degradation in moderately halophilic genus Pontibacillus.</title>
        <authorList>
            <person name="Yang H."/>
            <person name="Qian Z."/>
        </authorList>
    </citation>
    <scope>NUCLEOTIDE SEQUENCE [LARGE SCALE GENOMIC DNA]</scope>
    <source>
        <strain evidence="3">HN14</strain>
    </source>
</reference>
<evidence type="ECO:0000313" key="2">
    <source>
        <dbReference type="EMBL" id="WIF99509.1"/>
    </source>
</evidence>
<feature type="transmembrane region" description="Helical" evidence="1">
    <location>
        <begin position="50"/>
        <end position="72"/>
    </location>
</feature>
<gene>
    <name evidence="2" type="ORF">QNI29_07585</name>
</gene>
<feature type="transmembrane region" description="Helical" evidence="1">
    <location>
        <begin position="92"/>
        <end position="109"/>
    </location>
</feature>
<organism evidence="2 3">
    <name type="scientific">Pontibacillus chungwhensis</name>
    <dbReference type="NCBI Taxonomy" id="265426"/>
    <lineage>
        <taxon>Bacteria</taxon>
        <taxon>Bacillati</taxon>
        <taxon>Bacillota</taxon>
        <taxon>Bacilli</taxon>
        <taxon>Bacillales</taxon>
        <taxon>Bacillaceae</taxon>
        <taxon>Pontibacillus</taxon>
    </lineage>
</organism>
<sequence length="112" mass="12978">MVSTYAAMEEDAKENILSISLSLQMSLWAFLFGVLLEWRGLKNLLRGKVRISWLVVPALLLTGFSFIPMFQWISWLGWGNPFFIKMFYIPDLYNLLDVAAGVFLIRSIIREE</sequence>
<keyword evidence="1" id="KW-0812">Transmembrane</keyword>
<dbReference type="Proteomes" id="UP001236652">
    <property type="component" value="Chromosome"/>
</dbReference>
<keyword evidence="1" id="KW-1133">Transmembrane helix</keyword>
<proteinExistence type="predicted"/>
<protein>
    <recommendedName>
        <fullName evidence="4">Lycopene cyclase domain-containing protein</fullName>
    </recommendedName>
</protein>
<dbReference type="RefSeq" id="WP_231415776.1">
    <property type="nucleotide sequence ID" value="NZ_CP126446.1"/>
</dbReference>